<comment type="caution">
    <text evidence="2">The sequence shown here is derived from an EMBL/GenBank/DDBJ whole genome shotgun (WGS) entry which is preliminary data.</text>
</comment>
<evidence type="ECO:0000313" key="2">
    <source>
        <dbReference type="EMBL" id="KAF7509086.1"/>
    </source>
</evidence>
<name>A0A8H7AL44_9EURO</name>
<evidence type="ECO:0000313" key="3">
    <source>
        <dbReference type="Proteomes" id="UP000606974"/>
    </source>
</evidence>
<dbReference type="EMBL" id="JAACFV010000045">
    <property type="protein sequence ID" value="KAF7509086.1"/>
    <property type="molecule type" value="Genomic_DNA"/>
</dbReference>
<feature type="region of interest" description="Disordered" evidence="1">
    <location>
        <begin position="1"/>
        <end position="26"/>
    </location>
</feature>
<sequence length="107" mass="11685">MDPGTAGDARGEEAAGADSPEWGGRTTSWWATLPVYSSVEYSSMTTLKFFSATTGECFHQRKRASSISRVFHEVKLEVTTISMTGSDPLLVPDLPGHFFVRLMEGPL</sequence>
<protein>
    <submittedName>
        <fullName evidence="2">Uncharacterized protein</fullName>
    </submittedName>
</protein>
<keyword evidence="3" id="KW-1185">Reference proteome</keyword>
<dbReference type="AlphaFoldDB" id="A0A8H7AL44"/>
<reference evidence="2" key="1">
    <citation type="submission" date="2020-02" db="EMBL/GenBank/DDBJ databases">
        <authorList>
            <person name="Palmer J.M."/>
        </authorList>
    </citation>
    <scope>NUCLEOTIDE SEQUENCE</scope>
    <source>
        <strain evidence="2">EPUS1.4</strain>
        <tissue evidence="2">Thallus</tissue>
    </source>
</reference>
<dbReference type="Proteomes" id="UP000606974">
    <property type="component" value="Unassembled WGS sequence"/>
</dbReference>
<organism evidence="2 3">
    <name type="scientific">Endocarpon pusillum</name>
    <dbReference type="NCBI Taxonomy" id="364733"/>
    <lineage>
        <taxon>Eukaryota</taxon>
        <taxon>Fungi</taxon>
        <taxon>Dikarya</taxon>
        <taxon>Ascomycota</taxon>
        <taxon>Pezizomycotina</taxon>
        <taxon>Eurotiomycetes</taxon>
        <taxon>Chaetothyriomycetidae</taxon>
        <taxon>Verrucariales</taxon>
        <taxon>Verrucariaceae</taxon>
        <taxon>Endocarpon</taxon>
    </lineage>
</organism>
<evidence type="ECO:0000256" key="1">
    <source>
        <dbReference type="SAM" id="MobiDB-lite"/>
    </source>
</evidence>
<accession>A0A8H7AL44</accession>
<proteinExistence type="predicted"/>
<gene>
    <name evidence="2" type="ORF">GJ744_008313</name>
</gene>
<feature type="compositionally biased region" description="Low complexity" evidence="1">
    <location>
        <begin position="1"/>
        <end position="18"/>
    </location>
</feature>